<comment type="caution">
    <text evidence="2">The sequence shown here is derived from an EMBL/GenBank/DDBJ whole genome shotgun (WGS) entry which is preliminary data.</text>
</comment>
<name>A0A420J0F8_9PEZI</name>
<sequence length="102" mass="11715">MMKLFQRSLTALIFFSFIFTLFEDAYGRKSYFICKKNKCIDIKPKTSSRVARSLKPIKKCGRCEKIPRDPKTNAPNRVDIAADEVDCVGTRNFLTRNVSCVL</sequence>
<proteinExistence type="predicted"/>
<accession>A0A420J0F8</accession>
<evidence type="ECO:0000256" key="1">
    <source>
        <dbReference type="SAM" id="SignalP"/>
    </source>
</evidence>
<reference evidence="2 3" key="1">
    <citation type="journal article" date="2018" name="BMC Genomics">
        <title>Comparative genome analyses reveal sequence features reflecting distinct modes of host-adaptation between dicot and monocot powdery mildew.</title>
        <authorList>
            <person name="Wu Y."/>
            <person name="Ma X."/>
            <person name="Pan Z."/>
            <person name="Kale S.D."/>
            <person name="Song Y."/>
            <person name="King H."/>
            <person name="Zhang Q."/>
            <person name="Presley C."/>
            <person name="Deng X."/>
            <person name="Wei C.I."/>
            <person name="Xiao S."/>
        </authorList>
    </citation>
    <scope>NUCLEOTIDE SEQUENCE [LARGE SCALE GENOMIC DNA]</scope>
    <source>
        <strain evidence="2">UMSG1</strain>
    </source>
</reference>
<feature type="signal peptide" evidence="1">
    <location>
        <begin position="1"/>
        <end position="27"/>
    </location>
</feature>
<feature type="chain" id="PRO_5019226759" evidence="1">
    <location>
        <begin position="28"/>
        <end position="102"/>
    </location>
</feature>
<dbReference type="EMBL" id="MCBS01019479">
    <property type="protein sequence ID" value="RKF80297.1"/>
    <property type="molecule type" value="Genomic_DNA"/>
</dbReference>
<organism evidence="2 3">
    <name type="scientific">Golovinomyces cichoracearum</name>
    <dbReference type="NCBI Taxonomy" id="62708"/>
    <lineage>
        <taxon>Eukaryota</taxon>
        <taxon>Fungi</taxon>
        <taxon>Dikarya</taxon>
        <taxon>Ascomycota</taxon>
        <taxon>Pezizomycotina</taxon>
        <taxon>Leotiomycetes</taxon>
        <taxon>Erysiphales</taxon>
        <taxon>Erysiphaceae</taxon>
        <taxon>Golovinomyces</taxon>
    </lineage>
</organism>
<evidence type="ECO:0000313" key="3">
    <source>
        <dbReference type="Proteomes" id="UP000285326"/>
    </source>
</evidence>
<evidence type="ECO:0000313" key="2">
    <source>
        <dbReference type="EMBL" id="RKF80297.1"/>
    </source>
</evidence>
<protein>
    <submittedName>
        <fullName evidence="2">Uncharacterized protein</fullName>
    </submittedName>
</protein>
<dbReference type="AlphaFoldDB" id="A0A420J0F8"/>
<keyword evidence="1" id="KW-0732">Signal</keyword>
<dbReference type="Proteomes" id="UP000285326">
    <property type="component" value="Unassembled WGS sequence"/>
</dbReference>
<gene>
    <name evidence="2" type="ORF">GcM1_c11470o2</name>
</gene>